<dbReference type="PROSITE" id="PS50850">
    <property type="entry name" value="MFS"/>
    <property type="match status" value="1"/>
</dbReference>
<gene>
    <name evidence="10" type="ORF">GU243_07220</name>
</gene>
<dbReference type="PANTHER" id="PTHR23508">
    <property type="entry name" value="CARBOXYLIC ACID TRANSPORTER PROTEIN HOMOLOG"/>
    <property type="match status" value="1"/>
</dbReference>
<feature type="transmembrane region" description="Helical" evidence="8">
    <location>
        <begin position="305"/>
        <end position="324"/>
    </location>
</feature>
<evidence type="ECO:0000256" key="5">
    <source>
        <dbReference type="ARBA" id="ARBA00022989"/>
    </source>
</evidence>
<evidence type="ECO:0000256" key="6">
    <source>
        <dbReference type="ARBA" id="ARBA00023136"/>
    </source>
</evidence>
<feature type="transmembrane region" description="Helical" evidence="8">
    <location>
        <begin position="426"/>
        <end position="445"/>
    </location>
</feature>
<keyword evidence="11" id="KW-1185">Reference proteome</keyword>
<feature type="transmembrane region" description="Helical" evidence="8">
    <location>
        <begin position="395"/>
        <end position="420"/>
    </location>
</feature>
<comment type="subcellular location">
    <subcellularLocation>
        <location evidence="1">Cell membrane</location>
        <topology evidence="1">Multi-pass membrane protein</topology>
    </subcellularLocation>
</comment>
<proteinExistence type="inferred from homology"/>
<dbReference type="Pfam" id="PF03092">
    <property type="entry name" value="BT1"/>
    <property type="match status" value="1"/>
</dbReference>
<evidence type="ECO:0000256" key="8">
    <source>
        <dbReference type="SAM" id="Phobius"/>
    </source>
</evidence>
<comment type="similarity">
    <text evidence="2">Belongs to the major facilitator superfamily. Folate-biopterin transporter (TC 2.A.71) family.</text>
</comment>
<reference evidence="10 11" key="1">
    <citation type="submission" date="2020-01" db="EMBL/GenBank/DDBJ databases">
        <title>Pseudarthrobacter psychrotolerans sp. nov., isolated from antarctic soil.</title>
        <authorList>
            <person name="Shin Y."/>
            <person name="Park W."/>
        </authorList>
    </citation>
    <scope>NUCLEOTIDE SEQUENCE [LARGE SCALE GENOMIC DNA]</scope>
    <source>
        <strain evidence="10 11">YJ56</strain>
    </source>
</reference>
<feature type="transmembrane region" description="Helical" evidence="8">
    <location>
        <begin position="336"/>
        <end position="354"/>
    </location>
</feature>
<evidence type="ECO:0000256" key="2">
    <source>
        <dbReference type="ARBA" id="ARBA00007015"/>
    </source>
</evidence>
<dbReference type="Gene3D" id="1.20.1250.20">
    <property type="entry name" value="MFS general substrate transporter like domains"/>
    <property type="match status" value="1"/>
</dbReference>
<keyword evidence="3" id="KW-0813">Transport</keyword>
<feature type="transmembrane region" description="Helical" evidence="8">
    <location>
        <begin position="99"/>
        <end position="120"/>
    </location>
</feature>
<dbReference type="PANTHER" id="PTHR23508:SF10">
    <property type="entry name" value="CARBOXYLIC ACID TRANSPORTER PROTEIN HOMOLOG"/>
    <property type="match status" value="1"/>
</dbReference>
<name>A0A6P1NUK1_9MICC</name>
<dbReference type="EMBL" id="CP047898">
    <property type="protein sequence ID" value="QHK22214.1"/>
    <property type="molecule type" value="Genomic_DNA"/>
</dbReference>
<feature type="compositionally biased region" description="Polar residues" evidence="7">
    <location>
        <begin position="471"/>
        <end position="483"/>
    </location>
</feature>
<evidence type="ECO:0000256" key="1">
    <source>
        <dbReference type="ARBA" id="ARBA00004651"/>
    </source>
</evidence>
<feature type="transmembrane region" description="Helical" evidence="8">
    <location>
        <begin position="273"/>
        <end position="293"/>
    </location>
</feature>
<keyword evidence="4 8" id="KW-0812">Transmembrane</keyword>
<organism evidence="10 11">
    <name type="scientific">Pseudarthrobacter psychrotolerans</name>
    <dbReference type="NCBI Taxonomy" id="2697569"/>
    <lineage>
        <taxon>Bacteria</taxon>
        <taxon>Bacillati</taxon>
        <taxon>Actinomycetota</taxon>
        <taxon>Actinomycetes</taxon>
        <taxon>Micrococcales</taxon>
        <taxon>Micrococcaceae</taxon>
        <taxon>Pseudarthrobacter</taxon>
    </lineage>
</organism>
<feature type="region of interest" description="Disordered" evidence="7">
    <location>
        <begin position="452"/>
        <end position="483"/>
    </location>
</feature>
<dbReference type="InterPro" id="IPR020846">
    <property type="entry name" value="MFS_dom"/>
</dbReference>
<evidence type="ECO:0000259" key="9">
    <source>
        <dbReference type="PROSITE" id="PS50850"/>
    </source>
</evidence>
<dbReference type="GO" id="GO:0005886">
    <property type="term" value="C:plasma membrane"/>
    <property type="evidence" value="ECO:0007669"/>
    <property type="project" value="UniProtKB-SubCell"/>
</dbReference>
<dbReference type="CDD" id="cd17365">
    <property type="entry name" value="MFS_PcaK_like"/>
    <property type="match status" value="1"/>
</dbReference>
<dbReference type="KEGG" id="psey:GU243_07220"/>
<feature type="transmembrane region" description="Helical" evidence="8">
    <location>
        <begin position="360"/>
        <end position="383"/>
    </location>
</feature>
<evidence type="ECO:0000256" key="3">
    <source>
        <dbReference type="ARBA" id="ARBA00022448"/>
    </source>
</evidence>
<dbReference type="Proteomes" id="UP000464186">
    <property type="component" value="Chromosome"/>
</dbReference>
<sequence length="483" mass="49112">MAIAATALLFDGYDLVVYGTVVPSLLRDPSQLGALDPAQAGALGSYALMGVLVGALTAGAVGDFLGRRKMMLINIVWFSVGMALTSLATSIPAFGILRFLTGIGVGALVATAGAVVAEFAPAGKRNFYNAIVYSGVPAGGLLASLLAIVLNGLTDWRGLFLIGALPLVILFPLAFFKLPESPRWLAARGRTEEALRLSLKTGIALEGTVAAGSLTEGAPVAGSAAEGNASDDGKAASRSRAATQPPPPALRKDGRQLAGFAALASGTYRRPTILLGLMSFCGLLLTYGLNTWLPEIMGQHGYGKTYSLTFLLALNAGAVVGGLVASKFADKFGPKAVVSTTFVIAAVALVLLTLSFPLPVLLIAVAFAGVGSLGTQVLVYGFVSNFYPTPARVAGVAWCAGFGRLGGIVGPLAGGFLISAQAPSNVAFLVFAAVALIGGLVTTVVHRPEAAPARAETPVEVPRDAPPSAPGSVSQSANVGNHV</sequence>
<evidence type="ECO:0000256" key="7">
    <source>
        <dbReference type="SAM" id="MobiDB-lite"/>
    </source>
</evidence>
<dbReference type="InterPro" id="IPR036259">
    <property type="entry name" value="MFS_trans_sf"/>
</dbReference>
<feature type="transmembrane region" description="Helical" evidence="8">
    <location>
        <begin position="156"/>
        <end position="176"/>
    </location>
</feature>
<dbReference type="AlphaFoldDB" id="A0A6P1NUK1"/>
<evidence type="ECO:0000313" key="11">
    <source>
        <dbReference type="Proteomes" id="UP000464186"/>
    </source>
</evidence>
<dbReference type="GO" id="GO:0046943">
    <property type="term" value="F:carboxylic acid transmembrane transporter activity"/>
    <property type="evidence" value="ECO:0007669"/>
    <property type="project" value="TreeGrafter"/>
</dbReference>
<feature type="region of interest" description="Disordered" evidence="7">
    <location>
        <begin position="221"/>
        <end position="253"/>
    </location>
</feature>
<feature type="domain" description="Major facilitator superfamily (MFS) profile" evidence="9">
    <location>
        <begin position="1"/>
        <end position="450"/>
    </location>
</feature>
<evidence type="ECO:0000313" key="10">
    <source>
        <dbReference type="EMBL" id="QHK22214.1"/>
    </source>
</evidence>
<feature type="transmembrane region" description="Helical" evidence="8">
    <location>
        <begin position="43"/>
        <end position="65"/>
    </location>
</feature>
<keyword evidence="6 8" id="KW-0472">Membrane</keyword>
<keyword evidence="5 8" id="KW-1133">Transmembrane helix</keyword>
<dbReference type="InterPro" id="IPR011701">
    <property type="entry name" value="MFS"/>
</dbReference>
<dbReference type="InterPro" id="IPR039309">
    <property type="entry name" value="BT1"/>
</dbReference>
<dbReference type="SUPFAM" id="SSF103473">
    <property type="entry name" value="MFS general substrate transporter"/>
    <property type="match status" value="1"/>
</dbReference>
<accession>A0A6P1NUK1</accession>
<dbReference type="Pfam" id="PF07690">
    <property type="entry name" value="MFS_1"/>
    <property type="match status" value="1"/>
</dbReference>
<feature type="transmembrane region" description="Helical" evidence="8">
    <location>
        <begin position="72"/>
        <end position="93"/>
    </location>
</feature>
<evidence type="ECO:0000256" key="4">
    <source>
        <dbReference type="ARBA" id="ARBA00022692"/>
    </source>
</evidence>
<feature type="transmembrane region" description="Helical" evidence="8">
    <location>
        <begin position="127"/>
        <end position="150"/>
    </location>
</feature>
<protein>
    <submittedName>
        <fullName evidence="10">MFS transporter</fullName>
    </submittedName>
</protein>